<dbReference type="InterPro" id="IPR050256">
    <property type="entry name" value="Glycosyltransferase_2"/>
</dbReference>
<dbReference type="Proteomes" id="UP000228906">
    <property type="component" value="Unassembled WGS sequence"/>
</dbReference>
<dbReference type="EMBL" id="PFAV01000001">
    <property type="protein sequence ID" value="PIR91871.1"/>
    <property type="molecule type" value="Genomic_DNA"/>
</dbReference>
<protein>
    <submittedName>
        <fullName evidence="2">Glycosyl transferase</fullName>
    </submittedName>
</protein>
<evidence type="ECO:0000259" key="1">
    <source>
        <dbReference type="Pfam" id="PF00535"/>
    </source>
</evidence>
<accession>A0A2H0UYG1</accession>
<dbReference type="AlphaFoldDB" id="A0A2H0UYG1"/>
<reference evidence="3" key="1">
    <citation type="submission" date="2017-09" db="EMBL/GenBank/DDBJ databases">
        <title>Depth-based differentiation of microbial function through sediment-hosted aquifers and enrichment of novel symbionts in the deep terrestrial subsurface.</title>
        <authorList>
            <person name="Probst A.J."/>
            <person name="Ladd B."/>
            <person name="Jarett J.K."/>
            <person name="Geller-Mcgrath D.E."/>
            <person name="Sieber C.M.K."/>
            <person name="Emerson J.B."/>
            <person name="Anantharaman K."/>
            <person name="Thomas B.C."/>
            <person name="Malmstrom R."/>
            <person name="Stieglmeier M."/>
            <person name="Klingl A."/>
            <person name="Woyke T."/>
            <person name="Ryan C.M."/>
            <person name="Banfield J.F."/>
        </authorList>
    </citation>
    <scope>NUCLEOTIDE SEQUENCE [LARGE SCALE GENOMIC DNA]</scope>
</reference>
<dbReference type="GO" id="GO:0016740">
    <property type="term" value="F:transferase activity"/>
    <property type="evidence" value="ECO:0007669"/>
    <property type="project" value="UniProtKB-KW"/>
</dbReference>
<proteinExistence type="predicted"/>
<feature type="domain" description="Glycosyltransferase 2-like" evidence="1">
    <location>
        <begin position="5"/>
        <end position="169"/>
    </location>
</feature>
<dbReference type="CDD" id="cd04179">
    <property type="entry name" value="DPM_DPG-synthase_like"/>
    <property type="match status" value="1"/>
</dbReference>
<dbReference type="SUPFAM" id="SSF53448">
    <property type="entry name" value="Nucleotide-diphospho-sugar transferases"/>
    <property type="match status" value="1"/>
</dbReference>
<comment type="caution">
    <text evidence="2">The sequence shown here is derived from an EMBL/GenBank/DDBJ whole genome shotgun (WGS) entry which is preliminary data.</text>
</comment>
<dbReference type="PANTHER" id="PTHR48090:SF7">
    <property type="entry name" value="RFBJ PROTEIN"/>
    <property type="match status" value="1"/>
</dbReference>
<dbReference type="InterPro" id="IPR029044">
    <property type="entry name" value="Nucleotide-diphossugar_trans"/>
</dbReference>
<dbReference type="Pfam" id="PF00535">
    <property type="entry name" value="Glycos_transf_2"/>
    <property type="match status" value="1"/>
</dbReference>
<evidence type="ECO:0000313" key="3">
    <source>
        <dbReference type="Proteomes" id="UP000228906"/>
    </source>
</evidence>
<sequence length="232" mass="26411">MPKLSVIIPVFNEKNTIKEILKKIEAVALPLEKEVVIVDDGSTDGTREILEGLPADKYKIYFQGKNQGKGAALRRGFREATGDIIIIQDADLEYEPAEYGKLIKPIMDGKAEVVYGSRLIGSEARRVLYFWHYLANKFLTTMANVLSNLNLSDMETGYKVFSRQVLDKILPHLISDRFGFEPEITMLVGKNKFRVYEVGITYAGRTYEEGKKIGWKDGLAAFWHIIRFGLRR</sequence>
<dbReference type="InterPro" id="IPR001173">
    <property type="entry name" value="Glyco_trans_2-like"/>
</dbReference>
<evidence type="ECO:0000313" key="2">
    <source>
        <dbReference type="EMBL" id="PIR91871.1"/>
    </source>
</evidence>
<gene>
    <name evidence="2" type="ORF">COU03_00055</name>
</gene>
<name>A0A2H0UYG1_9BACT</name>
<dbReference type="PANTHER" id="PTHR48090">
    <property type="entry name" value="UNDECAPRENYL-PHOSPHATE 4-DEOXY-4-FORMAMIDO-L-ARABINOSE TRANSFERASE-RELATED"/>
    <property type="match status" value="1"/>
</dbReference>
<organism evidence="2 3">
    <name type="scientific">bacterium (Candidatus Gribaldobacteria) CG10_big_fil_rev_8_21_14_0_10_41_12</name>
    <dbReference type="NCBI Taxonomy" id="2014277"/>
    <lineage>
        <taxon>Bacteria</taxon>
        <taxon>Candidatus Gribaldobacteria</taxon>
    </lineage>
</organism>
<dbReference type="Gene3D" id="3.90.550.10">
    <property type="entry name" value="Spore Coat Polysaccharide Biosynthesis Protein SpsA, Chain A"/>
    <property type="match status" value="1"/>
</dbReference>
<keyword evidence="2" id="KW-0808">Transferase</keyword>